<name>A0ABS1NNN9_9ACTN</name>
<organism evidence="1 2">
    <name type="scientific">Streptomyces coffeae</name>
    <dbReference type="NCBI Taxonomy" id="621382"/>
    <lineage>
        <taxon>Bacteria</taxon>
        <taxon>Bacillati</taxon>
        <taxon>Actinomycetota</taxon>
        <taxon>Actinomycetes</taxon>
        <taxon>Kitasatosporales</taxon>
        <taxon>Streptomycetaceae</taxon>
        <taxon>Streptomyces</taxon>
    </lineage>
</organism>
<accession>A0ABS1NNN9</accession>
<evidence type="ECO:0000313" key="2">
    <source>
        <dbReference type="Proteomes" id="UP000634229"/>
    </source>
</evidence>
<dbReference type="Proteomes" id="UP000634229">
    <property type="component" value="Unassembled WGS sequence"/>
</dbReference>
<protein>
    <submittedName>
        <fullName evidence="1">Uncharacterized protein</fullName>
    </submittedName>
</protein>
<proteinExistence type="predicted"/>
<comment type="caution">
    <text evidence="1">The sequence shown here is derived from an EMBL/GenBank/DDBJ whole genome shotgun (WGS) entry which is preliminary data.</text>
</comment>
<dbReference type="RefSeq" id="WP_201881458.1">
    <property type="nucleotide sequence ID" value="NZ_JAERRF010000032.1"/>
</dbReference>
<reference evidence="1 2" key="1">
    <citation type="submission" date="2021-01" db="EMBL/GenBank/DDBJ databases">
        <title>WGS of actinomycetes isolated from Thailand.</title>
        <authorList>
            <person name="Thawai C."/>
        </authorList>
    </citation>
    <scope>NUCLEOTIDE SEQUENCE [LARGE SCALE GENOMIC DNA]</scope>
    <source>
        <strain evidence="1 2">CA1R205</strain>
    </source>
</reference>
<sequence length="127" mass="14164">MAYTDIDILQEEADQSRILRSTVDYTIGAQSIQATSEAYRHAWSRRTNGLQIFTLTGWPAMRPDSKVWMTVTEAKVLGDATAGAHLGDAVFTIHNIVPQSGQIQFRANIAFGQPLPVITDFWVIHFT</sequence>
<gene>
    <name evidence="1" type="ORF">JK363_34755</name>
</gene>
<evidence type="ECO:0000313" key="1">
    <source>
        <dbReference type="EMBL" id="MBL1101720.1"/>
    </source>
</evidence>
<keyword evidence="2" id="KW-1185">Reference proteome</keyword>
<dbReference type="EMBL" id="JAERRF010000032">
    <property type="protein sequence ID" value="MBL1101720.1"/>
    <property type="molecule type" value="Genomic_DNA"/>
</dbReference>